<dbReference type="InterPro" id="IPR027873">
    <property type="entry name" value="PAXX"/>
</dbReference>
<evidence type="ECO:0000313" key="3">
    <source>
        <dbReference type="Proteomes" id="UP001186944"/>
    </source>
</evidence>
<dbReference type="GO" id="GO:0005634">
    <property type="term" value="C:nucleus"/>
    <property type="evidence" value="ECO:0007669"/>
    <property type="project" value="TreeGrafter"/>
</dbReference>
<feature type="region of interest" description="Disordered" evidence="1">
    <location>
        <begin position="162"/>
        <end position="204"/>
    </location>
</feature>
<name>A0AA88XY42_PINIB</name>
<dbReference type="GO" id="GO:0070419">
    <property type="term" value="C:nonhomologous end joining complex"/>
    <property type="evidence" value="ECO:0007669"/>
    <property type="project" value="TreeGrafter"/>
</dbReference>
<dbReference type="EMBL" id="VSWD01000009">
    <property type="protein sequence ID" value="KAK3094204.1"/>
    <property type="molecule type" value="Genomic_DNA"/>
</dbReference>
<dbReference type="InterPro" id="IPR054134">
    <property type="entry name" value="PAXX_N"/>
</dbReference>
<dbReference type="GO" id="GO:0006303">
    <property type="term" value="P:double-strand break repair via nonhomologous end joining"/>
    <property type="evidence" value="ECO:0007669"/>
    <property type="project" value="InterPro"/>
</dbReference>
<proteinExistence type="predicted"/>
<organism evidence="2 3">
    <name type="scientific">Pinctada imbricata</name>
    <name type="common">Atlantic pearl-oyster</name>
    <name type="synonym">Pinctada martensii</name>
    <dbReference type="NCBI Taxonomy" id="66713"/>
    <lineage>
        <taxon>Eukaryota</taxon>
        <taxon>Metazoa</taxon>
        <taxon>Spiralia</taxon>
        <taxon>Lophotrochozoa</taxon>
        <taxon>Mollusca</taxon>
        <taxon>Bivalvia</taxon>
        <taxon>Autobranchia</taxon>
        <taxon>Pteriomorphia</taxon>
        <taxon>Pterioida</taxon>
        <taxon>Pterioidea</taxon>
        <taxon>Pteriidae</taxon>
        <taxon>Pinctada</taxon>
    </lineage>
</organism>
<evidence type="ECO:0000313" key="2">
    <source>
        <dbReference type="EMBL" id="KAK3094204.1"/>
    </source>
</evidence>
<dbReference type="GO" id="GO:0060090">
    <property type="term" value="F:molecular adaptor activity"/>
    <property type="evidence" value="ECO:0007669"/>
    <property type="project" value="TreeGrafter"/>
</dbReference>
<sequence>MTTFKELITDANVHELHTIIENGRQKFLCYTKLRSDSEWLVGVTDGVDVWKLDIDEDELDSHRELAEINSNEAFLNKVKKGFTDRDLTVAMIGNKISLTIGKGAGALTFDLFEAKASEKKSELQGVLFHLAETASKLETELSAANKQVETLKAQKATGGGISALMDLGPKKGPNTTKAKPKKTGMSAINPTSKKRKAATGVVFD</sequence>
<gene>
    <name evidence="2" type="ORF">FSP39_025419</name>
</gene>
<dbReference type="CDD" id="cd22286">
    <property type="entry name" value="HD_PAXX_N"/>
    <property type="match status" value="1"/>
</dbReference>
<protein>
    <submittedName>
        <fullName evidence="2">Uncharacterized protein</fullName>
    </submittedName>
</protein>
<reference evidence="2" key="1">
    <citation type="submission" date="2019-08" db="EMBL/GenBank/DDBJ databases">
        <title>The improved chromosome-level genome for the pearl oyster Pinctada fucata martensii using PacBio sequencing and Hi-C.</title>
        <authorList>
            <person name="Zheng Z."/>
        </authorList>
    </citation>
    <scope>NUCLEOTIDE SEQUENCE</scope>
    <source>
        <strain evidence="2">ZZ-2019</strain>
        <tissue evidence="2">Adductor muscle</tissue>
    </source>
</reference>
<dbReference type="Pfam" id="PF15384">
    <property type="entry name" value="PAXX"/>
    <property type="match status" value="1"/>
</dbReference>
<dbReference type="Proteomes" id="UP001186944">
    <property type="component" value="Unassembled WGS sequence"/>
</dbReference>
<dbReference type="PANTHER" id="PTHR28586:SF1">
    <property type="entry name" value="PROTEIN PAXX"/>
    <property type="match status" value="1"/>
</dbReference>
<dbReference type="GO" id="GO:0035861">
    <property type="term" value="C:site of double-strand break"/>
    <property type="evidence" value="ECO:0007669"/>
    <property type="project" value="TreeGrafter"/>
</dbReference>
<dbReference type="PANTHER" id="PTHR28586">
    <property type="entry name" value="PROTEIN PAXX"/>
    <property type="match status" value="1"/>
</dbReference>
<evidence type="ECO:0000256" key="1">
    <source>
        <dbReference type="SAM" id="MobiDB-lite"/>
    </source>
</evidence>
<dbReference type="AlphaFoldDB" id="A0AA88XY42"/>
<comment type="caution">
    <text evidence="2">The sequence shown here is derived from an EMBL/GenBank/DDBJ whole genome shotgun (WGS) entry which is preliminary data.</text>
</comment>
<accession>A0AA88XY42</accession>
<keyword evidence="3" id="KW-1185">Reference proteome</keyword>